<gene>
    <name evidence="6" type="ORF">H0A75_05615</name>
</gene>
<keyword evidence="2 5" id="KW-0812">Transmembrane</keyword>
<evidence type="ECO:0000256" key="1">
    <source>
        <dbReference type="ARBA" id="ARBA00004141"/>
    </source>
</evidence>
<dbReference type="InterPro" id="IPR003825">
    <property type="entry name" value="Colicin-V_CvpA"/>
</dbReference>
<comment type="caution">
    <text evidence="6">The sequence shown here is derived from an EMBL/GenBank/DDBJ whole genome shotgun (WGS) entry which is preliminary data.</text>
</comment>
<feature type="transmembrane region" description="Helical" evidence="5">
    <location>
        <begin position="30"/>
        <end position="53"/>
    </location>
</feature>
<dbReference type="Pfam" id="PF02674">
    <property type="entry name" value="Colicin_V"/>
    <property type="match status" value="1"/>
</dbReference>
<sequence length="165" mass="17969">MDLIWIDYAIIGLISISLIIGLFRGLIREAFALITWGVASWVGFTFCLPFAAFFQTSISDTNARIALAFVLLFISTLIVGAIINKLLGALITKTGLTGTDRLAGLVFGIARGVIIIILLVMLAGLTPLPESSWWQNSQLLPHFQTLAVWLKAHIPEGIADSLNFQ</sequence>
<proteinExistence type="predicted"/>
<evidence type="ECO:0000256" key="4">
    <source>
        <dbReference type="ARBA" id="ARBA00023136"/>
    </source>
</evidence>
<reference evidence="6 7" key="1">
    <citation type="submission" date="2020-05" db="EMBL/GenBank/DDBJ databases">
        <title>Horizontal transmission and recombination maintain forever young bacterial symbiont genomes.</title>
        <authorList>
            <person name="Russell S.L."/>
            <person name="Pepper-Tunick E."/>
            <person name="Svedberg J."/>
            <person name="Byrne A."/>
            <person name="Ruelas Castillo J."/>
            <person name="Vollmers C."/>
            <person name="Beinart R.A."/>
            <person name="Corbett-Detig R."/>
        </authorList>
    </citation>
    <scope>NUCLEOTIDE SEQUENCE [LARGE SCALE GENOMIC DNA]</scope>
    <source>
        <strain evidence="6">4727-3</strain>
    </source>
</reference>
<dbReference type="PANTHER" id="PTHR36926:SF1">
    <property type="entry name" value="COLICIN V PRODUCTION PROTEIN"/>
    <property type="match status" value="1"/>
</dbReference>
<evidence type="ECO:0000256" key="5">
    <source>
        <dbReference type="SAM" id="Phobius"/>
    </source>
</evidence>
<keyword evidence="4 5" id="KW-0472">Membrane</keyword>
<dbReference type="InterPro" id="IPR052719">
    <property type="entry name" value="CvpA-like"/>
</dbReference>
<keyword evidence="3 5" id="KW-1133">Transmembrane helix</keyword>
<evidence type="ECO:0000313" key="7">
    <source>
        <dbReference type="Proteomes" id="UP000537890"/>
    </source>
</evidence>
<comment type="subcellular location">
    <subcellularLocation>
        <location evidence="1">Membrane</location>
        <topology evidence="1">Multi-pass membrane protein</topology>
    </subcellularLocation>
</comment>
<feature type="transmembrane region" description="Helical" evidence="5">
    <location>
        <begin position="65"/>
        <end position="90"/>
    </location>
</feature>
<dbReference type="GO" id="GO:0016020">
    <property type="term" value="C:membrane"/>
    <property type="evidence" value="ECO:0007669"/>
    <property type="project" value="UniProtKB-SubCell"/>
</dbReference>
<organism evidence="6 7">
    <name type="scientific">Candidatus Methanofishera endochildressiae</name>
    <dbReference type="NCBI Taxonomy" id="2738884"/>
    <lineage>
        <taxon>Bacteria</taxon>
        <taxon>Pseudomonadati</taxon>
        <taxon>Pseudomonadota</taxon>
        <taxon>Gammaproteobacteria</taxon>
        <taxon>Candidatus Methanofishera</taxon>
    </lineage>
</organism>
<feature type="transmembrane region" description="Helical" evidence="5">
    <location>
        <begin position="6"/>
        <end position="23"/>
    </location>
</feature>
<dbReference type="PANTHER" id="PTHR36926">
    <property type="entry name" value="COLICIN V PRODUCTION PROTEIN"/>
    <property type="match status" value="1"/>
</dbReference>
<evidence type="ECO:0000256" key="2">
    <source>
        <dbReference type="ARBA" id="ARBA00022692"/>
    </source>
</evidence>
<dbReference type="EMBL" id="JACCHS010000091">
    <property type="protein sequence ID" value="NYT47132.1"/>
    <property type="molecule type" value="Genomic_DNA"/>
</dbReference>
<dbReference type="AlphaFoldDB" id="A0A7Z0MPS2"/>
<protein>
    <submittedName>
        <fullName evidence="6">CvpA family protein</fullName>
    </submittedName>
</protein>
<dbReference type="GO" id="GO:0009403">
    <property type="term" value="P:toxin biosynthetic process"/>
    <property type="evidence" value="ECO:0007669"/>
    <property type="project" value="InterPro"/>
</dbReference>
<evidence type="ECO:0000256" key="3">
    <source>
        <dbReference type="ARBA" id="ARBA00022989"/>
    </source>
</evidence>
<evidence type="ECO:0000313" key="6">
    <source>
        <dbReference type="EMBL" id="NYT47132.1"/>
    </source>
</evidence>
<name>A0A7Z0MPS2_9GAMM</name>
<dbReference type="Proteomes" id="UP000537890">
    <property type="component" value="Unassembled WGS sequence"/>
</dbReference>
<accession>A0A7Z0MPS2</accession>
<feature type="transmembrane region" description="Helical" evidence="5">
    <location>
        <begin position="102"/>
        <end position="125"/>
    </location>
</feature>